<evidence type="ECO:0000256" key="1">
    <source>
        <dbReference type="SAM" id="MobiDB-lite"/>
    </source>
</evidence>
<dbReference type="EMBL" id="NBWC01000042">
    <property type="protein sequence ID" value="ORL60028.1"/>
    <property type="molecule type" value="Genomic_DNA"/>
</dbReference>
<dbReference type="PANTHER" id="PTHR32305:SF15">
    <property type="entry name" value="PROTEIN RHSA-RELATED"/>
    <property type="match status" value="1"/>
</dbReference>
<feature type="non-terminal residue" evidence="2">
    <location>
        <position position="1"/>
    </location>
</feature>
<name>A0A1X0ZP96_PSEPU</name>
<feature type="region of interest" description="Disordered" evidence="1">
    <location>
        <begin position="171"/>
        <end position="221"/>
    </location>
</feature>
<protein>
    <recommendedName>
        <fullName evidence="4">RHS repeat-associated core domain-containing protein</fullName>
    </recommendedName>
</protein>
<sequence>ADGGTRTRKVHKAQVSTATQTTITSYAGGCEVRLRRLAVQDAPQKHIVITEAGGVRVVENRLTGTVHLRYRFTDHLTSVGGETDESGTLISREEYAPYGGTVGRDEAAEEASNLTQRTMRYSGKEQDATGLYYYGWRYYQTELGRWLSADPGGLIDGVNLFQMCQNCPVNRRDLDGRMPPPPPPPPPRRPTRRDVGSVRKEMLASRPTMAPVPSGTTGESEAEVLRFNDDEILRLADHGNITVDRLAGATQIKVYDASHVTRLVELDGKVVMHKKFDGFAMAGATGAEERTYAKREFFAWKFSDALGMNIVPPVALVVGDPKQIVVEYVNGARPPKEYKRQDTPLYIFDYLLAMRDRRNNGGNVLRGEDEKLYAIDHESTLMAGYVPFSKEEVHQDSITRHHLDVFFESADWGVFDETDWSAFWDEHGPQELNSDQAKKEFLMRIAFVKSKMI</sequence>
<organism evidence="2 3">
    <name type="scientific">Pseudomonas putida</name>
    <name type="common">Arthrobacter siderocapsulatus</name>
    <dbReference type="NCBI Taxonomy" id="303"/>
    <lineage>
        <taxon>Bacteria</taxon>
        <taxon>Pseudomonadati</taxon>
        <taxon>Pseudomonadota</taxon>
        <taxon>Gammaproteobacteria</taxon>
        <taxon>Pseudomonadales</taxon>
        <taxon>Pseudomonadaceae</taxon>
        <taxon>Pseudomonas</taxon>
    </lineage>
</organism>
<feature type="compositionally biased region" description="Pro residues" evidence="1">
    <location>
        <begin position="178"/>
        <end position="188"/>
    </location>
</feature>
<comment type="caution">
    <text evidence="2">The sequence shown here is derived from an EMBL/GenBank/DDBJ whole genome shotgun (WGS) entry which is preliminary data.</text>
</comment>
<evidence type="ECO:0000313" key="2">
    <source>
        <dbReference type="EMBL" id="ORL60028.1"/>
    </source>
</evidence>
<dbReference type="InterPro" id="IPR022385">
    <property type="entry name" value="Rhs_assc_core"/>
</dbReference>
<evidence type="ECO:0008006" key="4">
    <source>
        <dbReference type="Google" id="ProtNLM"/>
    </source>
</evidence>
<gene>
    <name evidence="2" type="ORF">B7H17_23185</name>
</gene>
<reference evidence="2 3" key="1">
    <citation type="submission" date="2017-04" db="EMBL/GenBank/DDBJ databases">
        <title>Presence of VIM-2 positive Pseudomonas species in chickens and their surrounding environment.</title>
        <authorList>
            <person name="Zhang R."/>
        </authorList>
    </citation>
    <scope>NUCLEOTIDE SEQUENCE [LARGE SCALE GENOMIC DNA]</scope>
    <source>
        <strain evidence="2 3">DZ-C18</strain>
    </source>
</reference>
<dbReference type="Gene3D" id="2.180.10.10">
    <property type="entry name" value="RHS repeat-associated core"/>
    <property type="match status" value="1"/>
</dbReference>
<dbReference type="PANTHER" id="PTHR32305">
    <property type="match status" value="1"/>
</dbReference>
<feature type="compositionally biased region" description="Basic and acidic residues" evidence="1">
    <location>
        <begin position="192"/>
        <end position="203"/>
    </location>
</feature>
<dbReference type="RefSeq" id="WP_216356249.1">
    <property type="nucleotide sequence ID" value="NZ_NBWC01000042.1"/>
</dbReference>
<dbReference type="InterPro" id="IPR050708">
    <property type="entry name" value="T6SS_VgrG/RHS"/>
</dbReference>
<dbReference type="AlphaFoldDB" id="A0A1X0ZP96"/>
<accession>A0A1X0ZP96</accession>
<dbReference type="NCBIfam" id="TIGR03696">
    <property type="entry name" value="Rhs_assc_core"/>
    <property type="match status" value="1"/>
</dbReference>
<dbReference type="Proteomes" id="UP000193675">
    <property type="component" value="Unassembled WGS sequence"/>
</dbReference>
<evidence type="ECO:0000313" key="3">
    <source>
        <dbReference type="Proteomes" id="UP000193675"/>
    </source>
</evidence>
<proteinExistence type="predicted"/>